<dbReference type="Pfam" id="PF01973">
    <property type="entry name" value="MptE-like"/>
    <property type="match status" value="1"/>
</dbReference>
<dbReference type="Gene3D" id="3.40.50.1110">
    <property type="entry name" value="SGNH hydrolase"/>
    <property type="match status" value="1"/>
</dbReference>
<dbReference type="Proteomes" id="UP000193495">
    <property type="component" value="Unassembled WGS sequence"/>
</dbReference>
<reference evidence="3 4" key="1">
    <citation type="submission" date="2017-03" db="EMBL/GenBank/DDBJ databases">
        <authorList>
            <person name="Afonso C.L."/>
            <person name="Miller P.J."/>
            <person name="Scott M.A."/>
            <person name="Spackman E."/>
            <person name="Goraichik I."/>
            <person name="Dimitrov K.M."/>
            <person name="Suarez D.L."/>
            <person name="Swayne D.E."/>
        </authorList>
    </citation>
    <scope>NUCLEOTIDE SEQUENCE [LARGE SCALE GENOMIC DNA]</scope>
    <source>
        <strain evidence="3 4">CECT 8367</strain>
    </source>
</reference>
<feature type="coiled-coil region" evidence="1">
    <location>
        <begin position="1043"/>
        <end position="1126"/>
    </location>
</feature>
<feature type="domain" description="6-hydroxymethylpterin diphosphokinase MptE-like" evidence="2">
    <location>
        <begin position="636"/>
        <end position="791"/>
    </location>
</feature>
<protein>
    <recommendedName>
        <fullName evidence="2">6-hydroxymethylpterin diphosphokinase MptE-like domain-containing protein</fullName>
    </recommendedName>
</protein>
<dbReference type="Gene3D" id="3.90.550.10">
    <property type="entry name" value="Spore Coat Polysaccharide Biosynthesis Protein SpsA, Chain A"/>
    <property type="match status" value="1"/>
</dbReference>
<dbReference type="EMBL" id="FWFY01000024">
    <property type="protein sequence ID" value="SLN72220.1"/>
    <property type="molecule type" value="Genomic_DNA"/>
</dbReference>
<organism evidence="3 4">
    <name type="scientific">Limimaricola soesokkakensis</name>
    <dbReference type="NCBI Taxonomy" id="1343159"/>
    <lineage>
        <taxon>Bacteria</taxon>
        <taxon>Pseudomonadati</taxon>
        <taxon>Pseudomonadota</taxon>
        <taxon>Alphaproteobacteria</taxon>
        <taxon>Rhodobacterales</taxon>
        <taxon>Paracoccaceae</taxon>
        <taxon>Limimaricola</taxon>
    </lineage>
</organism>
<keyword evidence="1" id="KW-0175">Coiled coil</keyword>
<dbReference type="InterPro" id="IPR002826">
    <property type="entry name" value="MptE-like"/>
</dbReference>
<dbReference type="GO" id="GO:0016788">
    <property type="term" value="F:hydrolase activity, acting on ester bonds"/>
    <property type="evidence" value="ECO:0007669"/>
    <property type="project" value="UniProtKB-ARBA"/>
</dbReference>
<dbReference type="AlphaFoldDB" id="A0A1X7A785"/>
<dbReference type="Gene3D" id="3.90.1480.10">
    <property type="entry name" value="Alpha-2,3-sialyltransferase"/>
    <property type="match status" value="1"/>
</dbReference>
<gene>
    <name evidence="3" type="ORF">LOS8367_03685</name>
</gene>
<evidence type="ECO:0000313" key="4">
    <source>
        <dbReference type="Proteomes" id="UP000193495"/>
    </source>
</evidence>
<name>A0A1X7A785_9RHOB</name>
<dbReference type="SUPFAM" id="SSF53448">
    <property type="entry name" value="Nucleotide-diphospho-sugar transferases"/>
    <property type="match status" value="1"/>
</dbReference>
<accession>A0A1X7A785</accession>
<evidence type="ECO:0000256" key="1">
    <source>
        <dbReference type="SAM" id="Coils"/>
    </source>
</evidence>
<dbReference type="InterPro" id="IPR029044">
    <property type="entry name" value="Nucleotide-diphossugar_trans"/>
</dbReference>
<evidence type="ECO:0000313" key="3">
    <source>
        <dbReference type="EMBL" id="SLN72220.1"/>
    </source>
</evidence>
<dbReference type="SUPFAM" id="SSF52266">
    <property type="entry name" value="SGNH hydrolase"/>
    <property type="match status" value="1"/>
</dbReference>
<evidence type="ECO:0000259" key="2">
    <source>
        <dbReference type="Pfam" id="PF01973"/>
    </source>
</evidence>
<dbReference type="InterPro" id="IPR036514">
    <property type="entry name" value="SGNH_hydro_sf"/>
</dbReference>
<proteinExistence type="predicted"/>
<dbReference type="RefSeq" id="WP_207569300.1">
    <property type="nucleotide sequence ID" value="NZ_FWFY01000024.1"/>
</dbReference>
<sequence length="1146" mass="131767">MQLQFSNPETPIKKRILIFTDSRGQHKPDDGTYDIFAERLAKDSRLDVKMYLCPYKWTTTLDFLESFTPEDLYEYDHVVLYTGIVEWSPRPSESAIKDLYDNRDQRNKGNISLNTRDYSKKIINCKKRIFDEVFGESEVTNHLKGHFDAEYEGQKTNNLYSLDMAPKVIDRLSRIPNLVFLVANRFVPGWEGNFKRGRPSNISLTHAYADLFAEQLSAAGIPLVDLRAWDENDVQKYTCDNIHLTQAGSEYIYTELMRVMNMSPLPVDKTSFTFPNYEFSGFAPIERIDAKKKKRIMDSIKCDDQYLATLVIGVRDNPEQPERRANLKFLLEWIDHYYGDIYEVLIVEQDSKPQLDLAFLDPKSYVRHEFIYNPSDFNRGWGYNVAVRHFCQDAHVVALMDTDVLTGPNFLRDTIDCREKLHVVSPYVNIYYSDETEVEEIRRTYRLTSLKDKSKIRNPVTISGGVVIFNRSVFLAVKGFEQYVGYSCEDRALDVTVLNHIAPEKIKVSRQTYVHLHHPTDQAARSRFKEIYGHLTENYCCKYDPSIRPGEYIHKNCSHAGRQTTLQLLIDRAEDFGDLDLYKSGDQITVNGRRVRETNKAAIEETAIFPPDFKGLEDYPKREVYASAGQPDTADLRAFHNKYQGKRCFIIGNGPSLNKHDLSLLEDEYSFGVNSFYYKTRESGFRPTFYVVEDNSVMKENLQEIRNYDAPFKFFPTIYSKLHEKTPNTFFFEMNRGFYEKSSPNYCVPRFSTDASRVLYCGQSVTYINLQLAFYMGFTEVYLIGMDFDYIIPESHSRNGDVLTSDSDDPNHFHKDYFGKGKTWKDPKLERVLANYKMADLAFSSVGRKIYNATKGGKLEQFERVDYDVLLNNGKGSAAPIEGQHPETFCGIYLIEDGALSQRIDPDEAGLLLPNSVGSGVLLYQDPRSTLNASARQGDVKTTLERWQCDAERHLELYRQYRDKLTVFCADDLLSGKTGFPKLLEEKGLNISEFESAITPKGDPITKALAQAALQDMPEVLRTFLELQASSTRPRGFDFSMDIDDALNRLRSLSAKMQTLEIASRRTQGQLKEEQTTRALLEQQLVQLRATADKYFSDSEKAKKTIAELEAERSRLDENIKEILRSTSWQVTGPLRSAKRLISGTK</sequence>